<name>A0ABR0AJB8_9CRUS</name>
<feature type="compositionally biased region" description="Low complexity" evidence="1">
    <location>
        <begin position="35"/>
        <end position="50"/>
    </location>
</feature>
<proteinExistence type="predicted"/>
<evidence type="ECO:0000256" key="2">
    <source>
        <dbReference type="SAM" id="SignalP"/>
    </source>
</evidence>
<feature type="compositionally biased region" description="Basic and acidic residues" evidence="1">
    <location>
        <begin position="84"/>
        <end position="97"/>
    </location>
</feature>
<evidence type="ECO:0000313" key="4">
    <source>
        <dbReference type="Proteomes" id="UP001234178"/>
    </source>
</evidence>
<gene>
    <name evidence="3" type="ORF">OUZ56_014268</name>
</gene>
<feature type="compositionally biased region" description="Polar residues" evidence="1">
    <location>
        <begin position="60"/>
        <end position="74"/>
    </location>
</feature>
<evidence type="ECO:0000313" key="3">
    <source>
        <dbReference type="EMBL" id="KAK4025194.1"/>
    </source>
</evidence>
<protein>
    <submittedName>
        <fullName evidence="3">Uncharacterized protein</fullName>
    </submittedName>
</protein>
<evidence type="ECO:0000256" key="1">
    <source>
        <dbReference type="SAM" id="MobiDB-lite"/>
    </source>
</evidence>
<feature type="signal peptide" evidence="2">
    <location>
        <begin position="1"/>
        <end position="19"/>
    </location>
</feature>
<dbReference type="Proteomes" id="UP001234178">
    <property type="component" value="Unassembled WGS sequence"/>
</dbReference>
<feature type="region of interest" description="Disordered" evidence="1">
    <location>
        <begin position="35"/>
        <end position="109"/>
    </location>
</feature>
<dbReference type="EMBL" id="JAOYFB010000038">
    <property type="protein sequence ID" value="KAK4025194.1"/>
    <property type="molecule type" value="Genomic_DNA"/>
</dbReference>
<feature type="chain" id="PRO_5045671866" evidence="2">
    <location>
        <begin position="20"/>
        <end position="172"/>
    </location>
</feature>
<keyword evidence="4" id="KW-1185">Reference proteome</keyword>
<reference evidence="3 4" key="1">
    <citation type="journal article" date="2023" name="Nucleic Acids Res.">
        <title>The hologenome of Daphnia magna reveals possible DNA methylation and microbiome-mediated evolution of the host genome.</title>
        <authorList>
            <person name="Chaturvedi A."/>
            <person name="Li X."/>
            <person name="Dhandapani V."/>
            <person name="Marshall H."/>
            <person name="Kissane S."/>
            <person name="Cuenca-Cambronero M."/>
            <person name="Asole G."/>
            <person name="Calvet F."/>
            <person name="Ruiz-Romero M."/>
            <person name="Marangio P."/>
            <person name="Guigo R."/>
            <person name="Rago D."/>
            <person name="Mirbahai L."/>
            <person name="Eastwood N."/>
            <person name="Colbourne J.K."/>
            <person name="Zhou J."/>
            <person name="Mallon E."/>
            <person name="Orsini L."/>
        </authorList>
    </citation>
    <scope>NUCLEOTIDE SEQUENCE [LARGE SCALE GENOMIC DNA]</scope>
    <source>
        <strain evidence="3">LRV0_1</strain>
    </source>
</reference>
<keyword evidence="2" id="KW-0732">Signal</keyword>
<sequence>MRSLQIIVAVLTWVKKALVLSVHWLTHGFDLTLCSSTSSSSSSSRSASGSNYRQKRPSRKSTTVLPPPSVQDQVKQVLLAKQDQGSEHGDDGDRSENDDQQQQPPNSGDVIKFKISSEKGNSLRKLVQFGLPNTKARAVRNRLSPRKFRLCLTELDDFFHDRLDSSETFGGV</sequence>
<organism evidence="3 4">
    <name type="scientific">Daphnia magna</name>
    <dbReference type="NCBI Taxonomy" id="35525"/>
    <lineage>
        <taxon>Eukaryota</taxon>
        <taxon>Metazoa</taxon>
        <taxon>Ecdysozoa</taxon>
        <taxon>Arthropoda</taxon>
        <taxon>Crustacea</taxon>
        <taxon>Branchiopoda</taxon>
        <taxon>Diplostraca</taxon>
        <taxon>Cladocera</taxon>
        <taxon>Anomopoda</taxon>
        <taxon>Daphniidae</taxon>
        <taxon>Daphnia</taxon>
    </lineage>
</organism>
<comment type="caution">
    <text evidence="3">The sequence shown here is derived from an EMBL/GenBank/DDBJ whole genome shotgun (WGS) entry which is preliminary data.</text>
</comment>
<accession>A0ABR0AJB8</accession>